<proteinExistence type="predicted"/>
<reference evidence="1" key="1">
    <citation type="submission" date="2014-09" db="EMBL/GenBank/DDBJ databases">
        <authorList>
            <person name="Magalhaes I.L.F."/>
            <person name="Oliveira U."/>
            <person name="Santos F.R."/>
            <person name="Vidigal T.H.D.A."/>
            <person name="Brescovit A.D."/>
            <person name="Santos A.J."/>
        </authorList>
    </citation>
    <scope>NUCLEOTIDE SEQUENCE</scope>
    <source>
        <tissue evidence="1">Shoot tissue taken approximately 20 cm above the soil surface</tissue>
    </source>
</reference>
<dbReference type="AlphaFoldDB" id="A0A0A9ABQ6"/>
<accession>A0A0A9ABQ6</accession>
<reference evidence="1" key="2">
    <citation type="journal article" date="2015" name="Data Brief">
        <title>Shoot transcriptome of the giant reed, Arundo donax.</title>
        <authorList>
            <person name="Barrero R.A."/>
            <person name="Guerrero F.D."/>
            <person name="Moolhuijzen P."/>
            <person name="Goolsby J.A."/>
            <person name="Tidwell J."/>
            <person name="Bellgard S.E."/>
            <person name="Bellgard M.I."/>
        </authorList>
    </citation>
    <scope>NUCLEOTIDE SEQUENCE</scope>
    <source>
        <tissue evidence="1">Shoot tissue taken approximately 20 cm above the soil surface</tissue>
    </source>
</reference>
<dbReference type="EMBL" id="GBRH01249384">
    <property type="protein sequence ID" value="JAD48511.1"/>
    <property type="molecule type" value="Transcribed_RNA"/>
</dbReference>
<name>A0A0A9ABQ6_ARUDO</name>
<evidence type="ECO:0000313" key="1">
    <source>
        <dbReference type="EMBL" id="JAD48511.1"/>
    </source>
</evidence>
<organism evidence="1">
    <name type="scientific">Arundo donax</name>
    <name type="common">Giant reed</name>
    <name type="synonym">Donax arundinaceus</name>
    <dbReference type="NCBI Taxonomy" id="35708"/>
    <lineage>
        <taxon>Eukaryota</taxon>
        <taxon>Viridiplantae</taxon>
        <taxon>Streptophyta</taxon>
        <taxon>Embryophyta</taxon>
        <taxon>Tracheophyta</taxon>
        <taxon>Spermatophyta</taxon>
        <taxon>Magnoliopsida</taxon>
        <taxon>Liliopsida</taxon>
        <taxon>Poales</taxon>
        <taxon>Poaceae</taxon>
        <taxon>PACMAD clade</taxon>
        <taxon>Arundinoideae</taxon>
        <taxon>Arundineae</taxon>
        <taxon>Arundo</taxon>
    </lineage>
</organism>
<sequence>MDQMLFFLNKDQMLWS</sequence>
<protein>
    <submittedName>
        <fullName evidence="1">Uncharacterized protein</fullName>
    </submittedName>
</protein>